<proteinExistence type="predicted"/>
<dbReference type="STRING" id="913325.N799_02265"/>
<protein>
    <submittedName>
        <fullName evidence="3">Uncharacterized protein</fullName>
    </submittedName>
</protein>
<dbReference type="EMBL" id="AVPT01000009">
    <property type="protein sequence ID" value="KGM56734.1"/>
    <property type="molecule type" value="Genomic_DNA"/>
</dbReference>
<comment type="caution">
    <text evidence="3">The sequence shown here is derived from an EMBL/GenBank/DDBJ whole genome shotgun (WGS) entry which is preliminary data.</text>
</comment>
<evidence type="ECO:0000256" key="2">
    <source>
        <dbReference type="SAM" id="SignalP"/>
    </source>
</evidence>
<sequence length="155" mass="15448">MSLFRPTLIAAALAVGLVACSGSEPPAETTGATPGPANDAAMAGPAADPVAGNDGAVPEGDAAELDARLVELGWAGAAATNHAYAEACGASAAELDAHLAAQREQATAMGTAAAEFDRQFEEALPVATRRVAIDDVAMSGGRRTDTCETVLASLR</sequence>
<dbReference type="AlphaFoldDB" id="A0A0A0F1R3"/>
<organism evidence="3 4">
    <name type="scientific">Lysobacter arseniciresistens ZS79</name>
    <dbReference type="NCBI Taxonomy" id="913325"/>
    <lineage>
        <taxon>Bacteria</taxon>
        <taxon>Pseudomonadati</taxon>
        <taxon>Pseudomonadota</taxon>
        <taxon>Gammaproteobacteria</taxon>
        <taxon>Lysobacterales</taxon>
        <taxon>Lysobacteraceae</taxon>
        <taxon>Novilysobacter</taxon>
    </lineage>
</organism>
<gene>
    <name evidence="3" type="ORF">N799_02265</name>
</gene>
<evidence type="ECO:0000313" key="3">
    <source>
        <dbReference type="EMBL" id="KGM56734.1"/>
    </source>
</evidence>
<dbReference type="PROSITE" id="PS51257">
    <property type="entry name" value="PROKAR_LIPOPROTEIN"/>
    <property type="match status" value="1"/>
</dbReference>
<keyword evidence="4" id="KW-1185">Reference proteome</keyword>
<dbReference type="RefSeq" id="WP_036209710.1">
    <property type="nucleotide sequence ID" value="NZ_AVPT01000009.1"/>
</dbReference>
<keyword evidence="2" id="KW-0732">Signal</keyword>
<evidence type="ECO:0000256" key="1">
    <source>
        <dbReference type="SAM" id="MobiDB-lite"/>
    </source>
</evidence>
<name>A0A0A0F1R3_9GAMM</name>
<feature type="region of interest" description="Disordered" evidence="1">
    <location>
        <begin position="23"/>
        <end position="59"/>
    </location>
</feature>
<dbReference type="OrthoDB" id="10009175at2"/>
<accession>A0A0A0F1R3</accession>
<dbReference type="Proteomes" id="UP000029989">
    <property type="component" value="Unassembled WGS sequence"/>
</dbReference>
<feature type="chain" id="PRO_5001969531" evidence="2">
    <location>
        <begin position="22"/>
        <end position="155"/>
    </location>
</feature>
<evidence type="ECO:0000313" key="4">
    <source>
        <dbReference type="Proteomes" id="UP000029989"/>
    </source>
</evidence>
<reference evidence="3 4" key="1">
    <citation type="journal article" date="2015" name="Stand. Genomic Sci.">
        <title>Genomic information of the arsenic-resistant bacterium Lysobacter arseniciresistens type strain ZS79(T) and comparison of Lysobacter draft genomes.</title>
        <authorList>
            <person name="Liu L."/>
            <person name="Zhang S."/>
            <person name="Luo M."/>
            <person name="Wang G."/>
        </authorList>
    </citation>
    <scope>NUCLEOTIDE SEQUENCE [LARGE SCALE GENOMIC DNA]</scope>
    <source>
        <strain evidence="3 4">ZS79</strain>
    </source>
</reference>
<feature type="signal peptide" evidence="2">
    <location>
        <begin position="1"/>
        <end position="21"/>
    </location>
</feature>
<feature type="compositionally biased region" description="Low complexity" evidence="1">
    <location>
        <begin position="23"/>
        <end position="52"/>
    </location>
</feature>